<feature type="active site" description="Proton donor/acceptor" evidence="5">
    <location>
        <position position="81"/>
    </location>
</feature>
<dbReference type="PANTHER" id="PTHR11931">
    <property type="entry name" value="PHOSPHOGLYCERATE MUTASE"/>
    <property type="match status" value="1"/>
</dbReference>
<keyword evidence="4" id="KW-0413">Isomerase</keyword>
<dbReference type="SMART" id="SM00855">
    <property type="entry name" value="PGAM"/>
    <property type="match status" value="1"/>
</dbReference>
<dbReference type="EC" id="5.4.2.11" evidence="2"/>
<comment type="similarity">
    <text evidence="1">Belongs to the phosphoglycerate mutase family. BPG-dependent PGAM subfamily.</text>
</comment>
<dbReference type="Proteomes" id="UP000824265">
    <property type="component" value="Unassembled WGS sequence"/>
</dbReference>
<dbReference type="InterPro" id="IPR005952">
    <property type="entry name" value="Phosphogly_mut1"/>
</dbReference>
<protein>
    <recommendedName>
        <fullName evidence="2">phosphoglycerate mutase (2,3-diphosphoglycerate-dependent)</fullName>
        <ecNumber evidence="2">5.4.2.11</ecNumber>
    </recommendedName>
</protein>
<organism evidence="7 8">
    <name type="scientific">Candidatus Acetatifactor stercoripullorum</name>
    <dbReference type="NCBI Taxonomy" id="2838414"/>
    <lineage>
        <taxon>Bacteria</taxon>
        <taxon>Bacillati</taxon>
        <taxon>Bacillota</taxon>
        <taxon>Clostridia</taxon>
        <taxon>Lachnospirales</taxon>
        <taxon>Lachnospiraceae</taxon>
        <taxon>Acetatifactor</taxon>
    </lineage>
</organism>
<reference evidence="7" key="1">
    <citation type="journal article" date="2021" name="PeerJ">
        <title>Extensive microbial diversity within the chicken gut microbiome revealed by metagenomics and culture.</title>
        <authorList>
            <person name="Gilroy R."/>
            <person name="Ravi A."/>
            <person name="Getino M."/>
            <person name="Pursley I."/>
            <person name="Horton D.L."/>
            <person name="Alikhan N.F."/>
            <person name="Baker D."/>
            <person name="Gharbi K."/>
            <person name="Hall N."/>
            <person name="Watson M."/>
            <person name="Adriaenssens E.M."/>
            <person name="Foster-Nyarko E."/>
            <person name="Jarju S."/>
            <person name="Secka A."/>
            <person name="Antonio M."/>
            <person name="Oren A."/>
            <person name="Chaudhuri R.R."/>
            <person name="La Ragione R."/>
            <person name="Hildebrand F."/>
            <person name="Pallen M.J."/>
        </authorList>
    </citation>
    <scope>NUCLEOTIDE SEQUENCE</scope>
    <source>
        <strain evidence="7">CHK195-6426</strain>
    </source>
</reference>
<evidence type="ECO:0000256" key="6">
    <source>
        <dbReference type="PIRSR" id="PIRSR613078-2"/>
    </source>
</evidence>
<feature type="binding site" evidence="6">
    <location>
        <begin position="7"/>
        <end position="14"/>
    </location>
    <ligand>
        <name>substrate</name>
    </ligand>
</feature>
<dbReference type="PROSITE" id="PS00175">
    <property type="entry name" value="PG_MUTASE"/>
    <property type="match status" value="1"/>
</dbReference>
<evidence type="ECO:0000256" key="5">
    <source>
        <dbReference type="PIRSR" id="PIRSR613078-1"/>
    </source>
</evidence>
<name>A0A9D1UAJ1_9FIRM</name>
<feature type="active site" description="Tele-phosphohistidine intermediate" evidence="5">
    <location>
        <position position="8"/>
    </location>
</feature>
<evidence type="ECO:0000256" key="3">
    <source>
        <dbReference type="ARBA" id="ARBA00023152"/>
    </source>
</evidence>
<comment type="caution">
    <text evidence="7">The sequence shown here is derived from an EMBL/GenBank/DDBJ whole genome shotgun (WGS) entry which is preliminary data.</text>
</comment>
<evidence type="ECO:0000313" key="8">
    <source>
        <dbReference type="Proteomes" id="UP000824265"/>
    </source>
</evidence>
<reference evidence="7" key="2">
    <citation type="submission" date="2021-04" db="EMBL/GenBank/DDBJ databases">
        <authorList>
            <person name="Gilroy R."/>
        </authorList>
    </citation>
    <scope>NUCLEOTIDE SEQUENCE</scope>
    <source>
        <strain evidence="7">CHK195-6426</strain>
    </source>
</reference>
<dbReference type="Gene3D" id="3.40.50.1240">
    <property type="entry name" value="Phosphoglycerate mutase-like"/>
    <property type="match status" value="1"/>
</dbReference>
<sequence length="202" mass="22806">MIIYLIRHGETDWNKAFRFQGQSDIPLNASGIALAKKTAEALRTVPFEMAFSSPLCRALETARIIIGDRQIPLSTDDRLKEISFGVWEGTVVPPQMKEGDSNPLYDFWKRPKQYVPGQNGESFHSLYQRSASFLKEKILPLEGVCETVLLAGHGALNRSILNTIAQIPLEDFWHFSLKNCAVSQISLKNGHFRILEPGRTYD</sequence>
<dbReference type="CDD" id="cd07067">
    <property type="entry name" value="HP_PGM_like"/>
    <property type="match status" value="1"/>
</dbReference>
<dbReference type="AlphaFoldDB" id="A0A9D1UAJ1"/>
<dbReference type="GO" id="GO:0006096">
    <property type="term" value="P:glycolytic process"/>
    <property type="evidence" value="ECO:0007669"/>
    <property type="project" value="UniProtKB-KW"/>
</dbReference>
<evidence type="ECO:0000256" key="4">
    <source>
        <dbReference type="ARBA" id="ARBA00023235"/>
    </source>
</evidence>
<dbReference type="Pfam" id="PF00300">
    <property type="entry name" value="His_Phos_1"/>
    <property type="match status" value="1"/>
</dbReference>
<keyword evidence="3" id="KW-0324">Glycolysis</keyword>
<accession>A0A9D1UAJ1</accession>
<dbReference type="InterPro" id="IPR013078">
    <property type="entry name" value="His_Pase_superF_clade-1"/>
</dbReference>
<dbReference type="PIRSF" id="PIRSF000709">
    <property type="entry name" value="6PFK_2-Ptase"/>
    <property type="match status" value="1"/>
</dbReference>
<dbReference type="InterPro" id="IPR001345">
    <property type="entry name" value="PG/BPGM_mutase_AS"/>
</dbReference>
<gene>
    <name evidence="7" type="ORF">H9742_04075</name>
</gene>
<dbReference type="SUPFAM" id="SSF53254">
    <property type="entry name" value="Phosphoglycerate mutase-like"/>
    <property type="match status" value="1"/>
</dbReference>
<evidence type="ECO:0000313" key="7">
    <source>
        <dbReference type="EMBL" id="HIW80697.1"/>
    </source>
</evidence>
<dbReference type="EMBL" id="DXGH01000023">
    <property type="protein sequence ID" value="HIW80697.1"/>
    <property type="molecule type" value="Genomic_DNA"/>
</dbReference>
<proteinExistence type="inferred from homology"/>
<dbReference type="GO" id="GO:0004619">
    <property type="term" value="F:phosphoglycerate mutase activity"/>
    <property type="evidence" value="ECO:0007669"/>
    <property type="project" value="UniProtKB-EC"/>
</dbReference>
<dbReference type="RefSeq" id="WP_318703704.1">
    <property type="nucleotide sequence ID" value="NZ_CALWMU010000005.1"/>
</dbReference>
<dbReference type="InterPro" id="IPR029033">
    <property type="entry name" value="His_PPase_superfam"/>
</dbReference>
<evidence type="ECO:0000256" key="1">
    <source>
        <dbReference type="ARBA" id="ARBA00006717"/>
    </source>
</evidence>
<feature type="binding site" evidence="6">
    <location>
        <position position="57"/>
    </location>
    <ligand>
        <name>substrate</name>
    </ligand>
</feature>
<evidence type="ECO:0000256" key="2">
    <source>
        <dbReference type="ARBA" id="ARBA00012028"/>
    </source>
</evidence>